<evidence type="ECO:0000313" key="3">
    <source>
        <dbReference type="Proteomes" id="UP000638570"/>
    </source>
</evidence>
<accession>A0ABS1QNE9</accession>
<dbReference type="CDD" id="cd06532">
    <property type="entry name" value="Glyco_transf_25"/>
    <property type="match status" value="1"/>
</dbReference>
<sequence>MNKEIKIVVINLPSSFERREYVSRRLAELGLTYTLFSAVNGRENTDPDLALYDDRKRLFEKGHSLTLGERGCFASHRGVWQLSVKEKANILVLEDDVELSADLPSILHECSALLDDYHYIRLGRGTAKHSLKFLPKWKVERDVDEQHRLVKYLRGPSCAHAYIITPVAAERFLSHSKKWWWPVDDYMDMEYLNGQCNYGIEPPLVNQRGVASDIGGVKKPKRKIATRIRKEYFRYLNIMRRNLFNLSYFLNKR</sequence>
<evidence type="ECO:0000313" key="2">
    <source>
        <dbReference type="EMBL" id="MBL1376132.1"/>
    </source>
</evidence>
<feature type="domain" description="Glycosyl transferase family 25" evidence="1">
    <location>
        <begin position="6"/>
        <end position="187"/>
    </location>
</feature>
<reference evidence="3" key="1">
    <citation type="submission" date="2021-01" db="EMBL/GenBank/DDBJ databases">
        <title>Genome public.</title>
        <authorList>
            <person name="Liu C."/>
            <person name="Sun Q."/>
        </authorList>
    </citation>
    <scope>NUCLEOTIDE SEQUENCE [LARGE SCALE GENOMIC DNA]</scope>
    <source>
        <strain evidence="3">CGMCC 1.18722</strain>
    </source>
</reference>
<keyword evidence="3" id="KW-1185">Reference proteome</keyword>
<dbReference type="EMBL" id="JAERTZ010000004">
    <property type="protein sequence ID" value="MBL1376132.1"/>
    <property type="molecule type" value="Genomic_DNA"/>
</dbReference>
<comment type="caution">
    <text evidence="2">The sequence shown here is derived from an EMBL/GenBank/DDBJ whole genome shotgun (WGS) entry which is preliminary data.</text>
</comment>
<gene>
    <name evidence="2" type="ORF">JKV55_02135</name>
</gene>
<dbReference type="InterPro" id="IPR002654">
    <property type="entry name" value="Glyco_trans_25"/>
</dbReference>
<organism evidence="2 3">
    <name type="scientific">Zobellella iuensis</name>
    <dbReference type="NCBI Taxonomy" id="2803811"/>
    <lineage>
        <taxon>Bacteria</taxon>
        <taxon>Pseudomonadati</taxon>
        <taxon>Pseudomonadota</taxon>
        <taxon>Gammaproteobacteria</taxon>
        <taxon>Aeromonadales</taxon>
        <taxon>Aeromonadaceae</taxon>
        <taxon>Zobellella</taxon>
    </lineage>
</organism>
<dbReference type="Proteomes" id="UP000638570">
    <property type="component" value="Unassembled WGS sequence"/>
</dbReference>
<name>A0ABS1QNE9_9GAMM</name>
<protein>
    <submittedName>
        <fullName evidence="2">Glycosyltransferase family 25 protein</fullName>
    </submittedName>
</protein>
<proteinExistence type="predicted"/>
<dbReference type="RefSeq" id="WP_202082102.1">
    <property type="nucleotide sequence ID" value="NZ_JAERTZ010000004.1"/>
</dbReference>
<evidence type="ECO:0000259" key="1">
    <source>
        <dbReference type="Pfam" id="PF01755"/>
    </source>
</evidence>
<dbReference type="Pfam" id="PF01755">
    <property type="entry name" value="Glyco_transf_25"/>
    <property type="match status" value="1"/>
</dbReference>